<dbReference type="STRING" id="1776334.APZ16_01145"/>
<feature type="binding site" evidence="2">
    <location>
        <position position="6"/>
    </location>
    <ligand>
        <name>Zn(2+)</name>
        <dbReference type="ChEBI" id="CHEBI:29105"/>
    </ligand>
</feature>
<dbReference type="EMBL" id="LQMQ01000031">
    <property type="protein sequence ID" value="KUO40938.1"/>
    <property type="molecule type" value="Genomic_DNA"/>
</dbReference>
<comment type="caution">
    <text evidence="4">The sequence shown here is derived from an EMBL/GenBank/DDBJ whole genome shotgun (WGS) entry which is preliminary data.</text>
</comment>
<dbReference type="PANTHER" id="PTHR40704">
    <property type="entry name" value="TRANSCRIPTION ELONGATION FACTOR SPT4"/>
    <property type="match status" value="1"/>
</dbReference>
<dbReference type="InterPro" id="IPR007178">
    <property type="entry name" value="Spt4_arch"/>
</dbReference>
<dbReference type="GO" id="GO:0008270">
    <property type="term" value="F:zinc ion binding"/>
    <property type="evidence" value="ECO:0007669"/>
    <property type="project" value="UniProtKB-UniRule"/>
</dbReference>
<sequence length="61" mass="6698">MKLLACRNCNYISDSSTCPNCGSASLSEDWAGYVIVLDVEESEIAKKLNITKPGKYALKVR</sequence>
<dbReference type="InterPro" id="IPR038589">
    <property type="entry name" value="Spt4_dom_sf"/>
</dbReference>
<comment type="similarity">
    <text evidence="2">Belongs to the archaeal Spt4 family.</text>
</comment>
<keyword evidence="2" id="KW-0862">Zinc</keyword>
<dbReference type="GO" id="GO:0000428">
    <property type="term" value="C:DNA-directed RNA polymerase complex"/>
    <property type="evidence" value="ECO:0007669"/>
    <property type="project" value="UniProtKB-KW"/>
</dbReference>
<dbReference type="InterPro" id="IPR022800">
    <property type="entry name" value="Spt4/RpoE2_Znf"/>
</dbReference>
<evidence type="ECO:0000256" key="1">
    <source>
        <dbReference type="ARBA" id="ARBA00023163"/>
    </source>
</evidence>
<keyword evidence="2" id="KW-0479">Metal-binding</keyword>
<dbReference type="SMART" id="SM01389">
    <property type="entry name" value="Spt4"/>
    <property type="match status" value="1"/>
</dbReference>
<dbReference type="SUPFAM" id="SSF63393">
    <property type="entry name" value="RNA polymerase subunits"/>
    <property type="match status" value="1"/>
</dbReference>
<comment type="subunit">
    <text evidence="2">Heterodimer composed of Spt4 and Spt5.</text>
</comment>
<feature type="binding site" evidence="2">
    <location>
        <position position="21"/>
    </location>
    <ligand>
        <name>Zn(2+)</name>
        <dbReference type="ChEBI" id="CHEBI:29105"/>
    </ligand>
</feature>
<dbReference type="NCBIfam" id="NF041664">
    <property type="entry name" value="RNAP_arch_Epp"/>
    <property type="match status" value="1"/>
</dbReference>
<evidence type="ECO:0000259" key="3">
    <source>
        <dbReference type="SMART" id="SM01389"/>
    </source>
</evidence>
<dbReference type="InterPro" id="IPR029040">
    <property type="entry name" value="RPABC4/Spt4"/>
</dbReference>
<comment type="function">
    <text evidence="2">Stimulates transcription elongation.</text>
</comment>
<protein>
    <recommendedName>
        <fullName evidence="2">Transcription elongation factor Spt4</fullName>
    </recommendedName>
</protein>
<evidence type="ECO:0000256" key="2">
    <source>
        <dbReference type="HAMAP-Rule" id="MF_00949"/>
    </source>
</evidence>
<evidence type="ECO:0000313" key="4">
    <source>
        <dbReference type="EMBL" id="KUO40938.1"/>
    </source>
</evidence>
<evidence type="ECO:0000313" key="5">
    <source>
        <dbReference type="Proteomes" id="UP000074294"/>
    </source>
</evidence>
<name>A0A147JWP8_HADYE</name>
<dbReference type="Gene3D" id="2.20.28.90">
    <property type="match status" value="1"/>
</dbReference>
<dbReference type="PANTHER" id="PTHR40704:SF1">
    <property type="entry name" value="TRANSCRIPTION ELONGATION FACTOR SPT4"/>
    <property type="match status" value="1"/>
</dbReference>
<feature type="binding site" evidence="2">
    <location>
        <position position="18"/>
    </location>
    <ligand>
        <name>Zn(2+)</name>
        <dbReference type="ChEBI" id="CHEBI:29105"/>
    </ligand>
</feature>
<dbReference type="Proteomes" id="UP000074294">
    <property type="component" value="Unassembled WGS sequence"/>
</dbReference>
<feature type="binding site" evidence="2">
    <location>
        <position position="9"/>
    </location>
    <ligand>
        <name>Zn(2+)</name>
        <dbReference type="ChEBI" id="CHEBI:29105"/>
    </ligand>
</feature>
<proteinExistence type="inferred from homology"/>
<dbReference type="AlphaFoldDB" id="A0A147JWP8"/>
<dbReference type="GO" id="GO:0006355">
    <property type="term" value="P:regulation of DNA-templated transcription"/>
    <property type="evidence" value="ECO:0007669"/>
    <property type="project" value="UniProtKB-UniRule"/>
</dbReference>
<organism evidence="4 5">
    <name type="scientific">Hadarchaeum yellowstonense</name>
    <dbReference type="NCBI Taxonomy" id="1776334"/>
    <lineage>
        <taxon>Archaea</taxon>
        <taxon>Methanobacteriati</taxon>
        <taxon>Candidatus Hadarchaeota</taxon>
        <taxon>Candidatus Hadarchaeia</taxon>
        <taxon>Candidatus Hadarchaeales</taxon>
        <taxon>Candidatus Hadarchaeaceae</taxon>
        <taxon>Candidatus Hadarchaeum</taxon>
    </lineage>
</organism>
<reference evidence="4 5" key="1">
    <citation type="journal article" date="2016" name="Nat. Microbiol.">
        <title>Genomic inference of the metabolism of cosmopolitan subsurface Archaea, Hadesarchaea.</title>
        <authorList>
            <person name="Baker B.J."/>
            <person name="Saw J.H."/>
            <person name="Lind A.E."/>
            <person name="Lazar C.S."/>
            <person name="Hinrichs K.-U."/>
            <person name="Teske A.P."/>
            <person name="Ettema T.J."/>
        </authorList>
    </citation>
    <scope>NUCLEOTIDE SEQUENCE [LARGE SCALE GENOMIC DNA]</scope>
</reference>
<accession>A0A147JWP8</accession>
<feature type="domain" description="Spt4/RpoE2 zinc finger" evidence="3">
    <location>
        <begin position="3"/>
        <end position="61"/>
    </location>
</feature>
<keyword evidence="4" id="KW-0240">DNA-directed RNA polymerase</keyword>
<dbReference type="HAMAP" id="MF_00949">
    <property type="entry name" value="Spt4_arch"/>
    <property type="match status" value="1"/>
</dbReference>
<gene>
    <name evidence="2" type="primary">spt4</name>
    <name evidence="4" type="ORF">APZ16_01145</name>
</gene>
<dbReference type="Pfam" id="PF06093">
    <property type="entry name" value="Spt4"/>
    <property type="match status" value="1"/>
</dbReference>
<keyword evidence="1 2" id="KW-0804">Transcription</keyword>
<keyword evidence="2" id="KW-0805">Transcription regulation</keyword>